<dbReference type="PANTHER" id="PTHR31374:SF311">
    <property type="entry name" value="SMALL AUXIN-UP RNA"/>
    <property type="match status" value="1"/>
</dbReference>
<evidence type="ECO:0000313" key="3">
    <source>
        <dbReference type="EMBL" id="KAF9670224.1"/>
    </source>
</evidence>
<proteinExistence type="inferred from homology"/>
<dbReference type="OrthoDB" id="835033at2759"/>
<keyword evidence="4" id="KW-1185">Reference proteome</keyword>
<evidence type="ECO:0000256" key="1">
    <source>
        <dbReference type="ARBA" id="ARBA00006974"/>
    </source>
</evidence>
<dbReference type="InterPro" id="IPR003676">
    <property type="entry name" value="SAUR_fam"/>
</dbReference>
<accession>A0A835JKQ4</accession>
<keyword evidence="2" id="KW-0812">Transmembrane</keyword>
<dbReference type="EMBL" id="JADGMS010000013">
    <property type="protein sequence ID" value="KAF9670224.1"/>
    <property type="molecule type" value="Genomic_DNA"/>
</dbReference>
<keyword evidence="2" id="KW-1133">Transmembrane helix</keyword>
<dbReference type="Pfam" id="PF02519">
    <property type="entry name" value="Auxin_inducible"/>
    <property type="match status" value="1"/>
</dbReference>
<gene>
    <name evidence="3" type="ORF">SADUNF_Sadunf13G0046100</name>
</gene>
<reference evidence="3 4" key="1">
    <citation type="submission" date="2020-10" db="EMBL/GenBank/DDBJ databases">
        <title>Plant Genome Project.</title>
        <authorList>
            <person name="Zhang R.-G."/>
        </authorList>
    </citation>
    <scope>NUCLEOTIDE SEQUENCE [LARGE SCALE GENOMIC DNA]</scope>
    <source>
        <strain evidence="3">FAFU-HL-1</strain>
        <tissue evidence="3">Leaf</tissue>
    </source>
</reference>
<dbReference type="Proteomes" id="UP000657918">
    <property type="component" value="Unassembled WGS sequence"/>
</dbReference>
<dbReference type="AlphaFoldDB" id="A0A835JKQ4"/>
<evidence type="ECO:0000313" key="4">
    <source>
        <dbReference type="Proteomes" id="UP000657918"/>
    </source>
</evidence>
<comment type="similarity">
    <text evidence="1">Belongs to the ARG7 family.</text>
</comment>
<evidence type="ECO:0000256" key="2">
    <source>
        <dbReference type="SAM" id="Phobius"/>
    </source>
</evidence>
<sequence>MPPAPAAKHDGQAQRLISDSLQKQRAFKATLNYLHLVLLSIAWLFSAIDHLWPSSLLPRKDCSRKASTGDSKPVFMYSSRNMQERLSSLVNKFFEKDFKGSLAVTGRARTRRGYVAMYVGEEGERFEVPVKYLSNPVFQELLRRSQNQDLDCKIEGAIRIPHSTAFFYQFLRIVKEYF</sequence>
<name>A0A835JKQ4_9ROSI</name>
<dbReference type="GO" id="GO:0009733">
    <property type="term" value="P:response to auxin"/>
    <property type="evidence" value="ECO:0007669"/>
    <property type="project" value="InterPro"/>
</dbReference>
<dbReference type="PANTHER" id="PTHR31374">
    <property type="entry name" value="AUXIN-INDUCED PROTEIN-LIKE-RELATED"/>
    <property type="match status" value="1"/>
</dbReference>
<protein>
    <recommendedName>
        <fullName evidence="5">SAUR-like auxin-responsive protein family</fullName>
    </recommendedName>
</protein>
<feature type="transmembrane region" description="Helical" evidence="2">
    <location>
        <begin position="33"/>
        <end position="52"/>
    </location>
</feature>
<comment type="caution">
    <text evidence="3">The sequence shown here is derived from an EMBL/GenBank/DDBJ whole genome shotgun (WGS) entry which is preliminary data.</text>
</comment>
<keyword evidence="2" id="KW-0472">Membrane</keyword>
<evidence type="ECO:0008006" key="5">
    <source>
        <dbReference type="Google" id="ProtNLM"/>
    </source>
</evidence>
<organism evidence="3 4">
    <name type="scientific">Salix dunnii</name>
    <dbReference type="NCBI Taxonomy" id="1413687"/>
    <lineage>
        <taxon>Eukaryota</taxon>
        <taxon>Viridiplantae</taxon>
        <taxon>Streptophyta</taxon>
        <taxon>Embryophyta</taxon>
        <taxon>Tracheophyta</taxon>
        <taxon>Spermatophyta</taxon>
        <taxon>Magnoliopsida</taxon>
        <taxon>eudicotyledons</taxon>
        <taxon>Gunneridae</taxon>
        <taxon>Pentapetalae</taxon>
        <taxon>rosids</taxon>
        <taxon>fabids</taxon>
        <taxon>Malpighiales</taxon>
        <taxon>Salicaceae</taxon>
        <taxon>Saliceae</taxon>
        <taxon>Salix</taxon>
    </lineage>
</organism>